<accession>A0A9R0HW19</accession>
<dbReference type="SUPFAM" id="SSF141562">
    <property type="entry name" value="At5g01610-like"/>
    <property type="match status" value="1"/>
</dbReference>
<dbReference type="RefSeq" id="XP_021837873.1">
    <property type="nucleotide sequence ID" value="XM_021982181.2"/>
</dbReference>
<protein>
    <submittedName>
        <fullName evidence="3">Uncharacterized protein isoform X1</fullName>
    </submittedName>
</protein>
<reference evidence="2" key="1">
    <citation type="journal article" date="2021" name="Nat. Commun.">
        <title>Genomic analyses provide insights into spinach domestication and the genetic basis of agronomic traits.</title>
        <authorList>
            <person name="Cai X."/>
            <person name="Sun X."/>
            <person name="Xu C."/>
            <person name="Sun H."/>
            <person name="Wang X."/>
            <person name="Ge C."/>
            <person name="Zhang Z."/>
            <person name="Wang Q."/>
            <person name="Fei Z."/>
            <person name="Jiao C."/>
            <person name="Wang Q."/>
        </authorList>
    </citation>
    <scope>NUCLEOTIDE SEQUENCE [LARGE SCALE GENOMIC DNA]</scope>
    <source>
        <strain evidence="2">cv. Varoflay</strain>
    </source>
</reference>
<feature type="chain" id="PRO_5040202975" evidence="1">
    <location>
        <begin position="22"/>
        <end position="201"/>
    </location>
</feature>
<gene>
    <name evidence="3" type="primary">LOC110777581</name>
</gene>
<dbReference type="InterPro" id="IPR036758">
    <property type="entry name" value="At5g01610-like"/>
</dbReference>
<reference evidence="3" key="2">
    <citation type="submission" date="2025-08" db="UniProtKB">
        <authorList>
            <consortium name="RefSeq"/>
        </authorList>
    </citation>
    <scope>IDENTIFICATION</scope>
    <source>
        <tissue evidence="3">Leaf</tissue>
    </source>
</reference>
<dbReference type="GeneID" id="110777581"/>
<dbReference type="InterPro" id="IPR007493">
    <property type="entry name" value="DUF538"/>
</dbReference>
<name>A0A9R0HW19_SPIOL</name>
<dbReference type="PANTHER" id="PTHR31676:SF28">
    <property type="entry name" value="TRANSMEMBRANE PROTEIN"/>
    <property type="match status" value="1"/>
</dbReference>
<dbReference type="Proteomes" id="UP000813463">
    <property type="component" value="Chromosome 6"/>
</dbReference>
<sequence length="201" mass="22565">MKKLTILPLLIILQLIHPINTTTTTLISSSSSIHDLLKSQGLPGGIFPRNVKSYTLDQDGLLEVYFDEPCESMFETLVRFDTVVKANLTFGGLNGVEGLSQEELFLWLPVKDIIVKDPLSGLILFDIGVAQKQLAFSLFEDPPICNPHNFRSCTTMGRYSGLSLSPLSPNTLCYGVMDLWLYIFRLYICLTYSSKVRIMLH</sequence>
<proteinExistence type="predicted"/>
<keyword evidence="2" id="KW-1185">Reference proteome</keyword>
<dbReference type="AlphaFoldDB" id="A0A9R0HW19"/>
<evidence type="ECO:0000313" key="3">
    <source>
        <dbReference type="RefSeq" id="XP_021837873.1"/>
    </source>
</evidence>
<organism evidence="2 3">
    <name type="scientific">Spinacia oleracea</name>
    <name type="common">Spinach</name>
    <dbReference type="NCBI Taxonomy" id="3562"/>
    <lineage>
        <taxon>Eukaryota</taxon>
        <taxon>Viridiplantae</taxon>
        <taxon>Streptophyta</taxon>
        <taxon>Embryophyta</taxon>
        <taxon>Tracheophyta</taxon>
        <taxon>Spermatophyta</taxon>
        <taxon>Magnoliopsida</taxon>
        <taxon>eudicotyledons</taxon>
        <taxon>Gunneridae</taxon>
        <taxon>Pentapetalae</taxon>
        <taxon>Caryophyllales</taxon>
        <taxon>Chenopodiaceae</taxon>
        <taxon>Chenopodioideae</taxon>
        <taxon>Anserineae</taxon>
        <taxon>Spinacia</taxon>
    </lineage>
</organism>
<dbReference type="PANTHER" id="PTHR31676">
    <property type="entry name" value="T31J12.3 PROTEIN-RELATED"/>
    <property type="match status" value="1"/>
</dbReference>
<dbReference type="Gene3D" id="2.30.240.10">
    <property type="entry name" value="At5g01610-like"/>
    <property type="match status" value="1"/>
</dbReference>
<dbReference type="Pfam" id="PF04398">
    <property type="entry name" value="DUF538"/>
    <property type="match status" value="1"/>
</dbReference>
<evidence type="ECO:0000256" key="1">
    <source>
        <dbReference type="SAM" id="SignalP"/>
    </source>
</evidence>
<feature type="signal peptide" evidence="1">
    <location>
        <begin position="1"/>
        <end position="21"/>
    </location>
</feature>
<evidence type="ECO:0000313" key="2">
    <source>
        <dbReference type="Proteomes" id="UP000813463"/>
    </source>
</evidence>
<dbReference type="OrthoDB" id="766568at2759"/>
<keyword evidence="1" id="KW-0732">Signal</keyword>
<dbReference type="KEGG" id="soe:110777581"/>